<evidence type="ECO:0000313" key="3">
    <source>
        <dbReference type="Proteomes" id="UP000251889"/>
    </source>
</evidence>
<comment type="caution">
    <text evidence="2">The sequence shown here is derived from an EMBL/GenBank/DDBJ whole genome shotgun (WGS) entry which is preliminary data.</text>
</comment>
<gene>
    <name evidence="2" type="ORF">DQQ10_16585</name>
</gene>
<reference evidence="2 3" key="1">
    <citation type="submission" date="2018-06" db="EMBL/GenBank/DDBJ databases">
        <title>Chryseolinea flavus sp. nov., a member of the phylum Bacteroidetes isolated from soil.</title>
        <authorList>
            <person name="Li Y."/>
            <person name="Wang J."/>
        </authorList>
    </citation>
    <scope>NUCLEOTIDE SEQUENCE [LARGE SCALE GENOMIC DNA]</scope>
    <source>
        <strain evidence="2 3">SDU1-6</strain>
    </source>
</reference>
<dbReference type="Proteomes" id="UP000251889">
    <property type="component" value="Unassembled WGS sequence"/>
</dbReference>
<proteinExistence type="predicted"/>
<name>A0A364Y0I3_9BACT</name>
<keyword evidence="1" id="KW-0812">Transmembrane</keyword>
<dbReference type="AlphaFoldDB" id="A0A364Y0I3"/>
<accession>A0A364Y0I3</accession>
<evidence type="ECO:0000256" key="1">
    <source>
        <dbReference type="SAM" id="Phobius"/>
    </source>
</evidence>
<dbReference type="RefSeq" id="WP_112748003.1">
    <property type="nucleotide sequence ID" value="NZ_QMFY01000008.1"/>
</dbReference>
<evidence type="ECO:0000313" key="2">
    <source>
        <dbReference type="EMBL" id="RAW00165.1"/>
    </source>
</evidence>
<feature type="transmembrane region" description="Helical" evidence="1">
    <location>
        <begin position="136"/>
        <end position="158"/>
    </location>
</feature>
<keyword evidence="1" id="KW-1133">Transmembrane helix</keyword>
<organism evidence="2 3">
    <name type="scientific">Pseudochryseolinea flava</name>
    <dbReference type="NCBI Taxonomy" id="2059302"/>
    <lineage>
        <taxon>Bacteria</taxon>
        <taxon>Pseudomonadati</taxon>
        <taxon>Bacteroidota</taxon>
        <taxon>Cytophagia</taxon>
        <taxon>Cytophagales</taxon>
        <taxon>Fulvivirgaceae</taxon>
        <taxon>Pseudochryseolinea</taxon>
    </lineage>
</organism>
<sequence length="169" mass="18500">MKDLDNTYDDRIFSLLDGTLSPEQAKRLMTEIELSASLKAQYEEAKLIHSMLAGPALSDPPSNFTHVVMNKVNGSASLAQPSIWKGIFLLCGVLLTMAIAIVLVSQGVFNETTTLDLDHLNVPQGILPEISINGKLIMNVILALNLIIGFIVLDRTILKPLFTKRRVSA</sequence>
<protein>
    <submittedName>
        <fullName evidence="2">Uncharacterized protein</fullName>
    </submittedName>
</protein>
<feature type="transmembrane region" description="Helical" evidence="1">
    <location>
        <begin position="87"/>
        <end position="109"/>
    </location>
</feature>
<dbReference type="EMBL" id="QMFY01000008">
    <property type="protein sequence ID" value="RAW00165.1"/>
    <property type="molecule type" value="Genomic_DNA"/>
</dbReference>
<keyword evidence="3" id="KW-1185">Reference proteome</keyword>
<keyword evidence="1" id="KW-0472">Membrane</keyword>